<dbReference type="AlphaFoldDB" id="A0A221P735"/>
<feature type="region of interest" description="Disordered" evidence="1">
    <location>
        <begin position="1"/>
        <end position="99"/>
    </location>
</feature>
<dbReference type="InterPro" id="IPR005297">
    <property type="entry name" value="Lipoprotein_repeat"/>
</dbReference>
<dbReference type="STRING" id="1355015.LK06_000355"/>
<name>A0A221P735_9ACTN</name>
<evidence type="ECO:0000256" key="1">
    <source>
        <dbReference type="SAM" id="MobiDB-lite"/>
    </source>
</evidence>
<evidence type="ECO:0000313" key="3">
    <source>
        <dbReference type="Proteomes" id="UP000031501"/>
    </source>
</evidence>
<evidence type="ECO:0000313" key="2">
    <source>
        <dbReference type="EMBL" id="ASN28123.1"/>
    </source>
</evidence>
<sequence>MAHAAVPHRSPPPSVSGPRARARADIPVHRVPAALRWGRTVPTGRPEGHRPGPEGTRGPGSWAEGPDYDGKPLSPFVKDTEPGDMSGDGVQGVWRVTKA</sequence>
<protein>
    <submittedName>
        <fullName evidence="2">Uncharacterized protein</fullName>
    </submittedName>
</protein>
<reference evidence="2 3" key="1">
    <citation type="submission" date="2017-07" db="EMBL/GenBank/DDBJ databases">
        <title>Genome sequence of Streptomyces pluripotens MUSC 137T.</title>
        <authorList>
            <person name="Ser H.-L."/>
            <person name="Lee L.-H."/>
        </authorList>
    </citation>
    <scope>NUCLEOTIDE SEQUENCE [LARGE SCALE GENOMIC DNA]</scope>
    <source>
        <strain evidence="2 3">MUSC 137</strain>
    </source>
</reference>
<dbReference type="KEGG" id="splu:LK06_000355"/>
<organism evidence="2 3">
    <name type="scientific">Streptomyces pluripotens</name>
    <dbReference type="NCBI Taxonomy" id="1355015"/>
    <lineage>
        <taxon>Bacteria</taxon>
        <taxon>Bacillati</taxon>
        <taxon>Actinomycetota</taxon>
        <taxon>Actinomycetes</taxon>
        <taxon>Kitasatosporales</taxon>
        <taxon>Streptomycetaceae</taxon>
        <taxon>Streptomyces</taxon>
    </lineage>
</organism>
<keyword evidence="3" id="KW-1185">Reference proteome</keyword>
<proteinExistence type="predicted"/>
<accession>A0A221P735</accession>
<dbReference type="OrthoDB" id="9800666at2"/>
<gene>
    <name evidence="2" type="ORF">LK07_01435</name>
</gene>
<dbReference type="Proteomes" id="UP000031501">
    <property type="component" value="Chromosome"/>
</dbReference>
<dbReference type="Pfam" id="PF03640">
    <property type="entry name" value="Lipoprotein_15"/>
    <property type="match status" value="1"/>
</dbReference>
<dbReference type="EMBL" id="CP022433">
    <property type="protein sequence ID" value="ASN28123.1"/>
    <property type="molecule type" value="Genomic_DNA"/>
</dbReference>